<evidence type="ECO:0000313" key="2">
    <source>
        <dbReference type="Proteomes" id="UP000775872"/>
    </source>
</evidence>
<dbReference type="AlphaFoldDB" id="A0A9N9ZNP6"/>
<feature type="non-terminal residue" evidence="1">
    <location>
        <position position="1"/>
    </location>
</feature>
<dbReference type="InterPro" id="IPR052895">
    <property type="entry name" value="HetReg/Transcr_Mod"/>
</dbReference>
<dbReference type="Proteomes" id="UP000775872">
    <property type="component" value="Unassembled WGS sequence"/>
</dbReference>
<dbReference type="PANTHER" id="PTHR24148:SF81">
    <property type="entry name" value="HETEROKARYON INCOMPATIBILITY DOMAIN-CONTAINING PROTEIN"/>
    <property type="match status" value="1"/>
</dbReference>
<dbReference type="EMBL" id="CABFOC020000082">
    <property type="protein sequence ID" value="CAH0058364.1"/>
    <property type="molecule type" value="Genomic_DNA"/>
</dbReference>
<gene>
    <name evidence="1" type="ORF">CSOL1703_00008845</name>
</gene>
<comment type="caution">
    <text evidence="1">The sequence shown here is derived from an EMBL/GenBank/DDBJ whole genome shotgun (WGS) entry which is preliminary data.</text>
</comment>
<dbReference type="PANTHER" id="PTHR24148">
    <property type="entry name" value="ANKYRIN REPEAT DOMAIN-CONTAINING PROTEIN 39 HOMOLOG-RELATED"/>
    <property type="match status" value="1"/>
</dbReference>
<name>A0A9N9ZNP6_9HYPO</name>
<protein>
    <recommendedName>
        <fullName evidence="3">Heterokaryon incompatibility domain-containing protein</fullName>
    </recommendedName>
</protein>
<evidence type="ECO:0000313" key="1">
    <source>
        <dbReference type="EMBL" id="CAH0058364.1"/>
    </source>
</evidence>
<dbReference type="OrthoDB" id="2157530at2759"/>
<sequence>LRGILKLRYFSRVCVIQELLLSQRVVIRIGDVDFWADPAMATHFSMKLPGWDWRTTAATWDRIFGLLGILPELKAQNPNQRPEINDCLLNIKGEIPADYSLSCQQIFIGLFAYCLLSKNQPNILYHALCLPRSKLNYPTWVPDWASSTTWMILFLAPRLTSEDLLEKIRDLTENRHAGGEGSFLFPNRVKFDIYELRGLSYRYIREERAFINASTASLNINLTQYMVISRTLERVGTISALHLFRLRCDYFSVYIVSEERLNRVLTGQGNEELFILNIDDCSFIYLLLRRQMDEHGAVTYKLISNCPRVQILMFTQRSANEITIMRALQLSDLQYSVYDVIGNCREILDNAFRNHLLERWDTGILVGIRAIRDLVPVLKQLYAQRPQQDMSLHWPRYFIDAENPRLLHTIGETFIQCVDQKFSPQFNGKCVTFSMSISWKEICRIYLFRSHISDNQHKIYKYKIKDSRSAWESPYISPPTYDNLLDSSVERWLEIQFPTSWVVRLLTTNPVWRISELFEDMYMLSDHLGTIGEDLWSLVVEGSEHDSDLRFVGFPSHMPFPDAYLQVTDLYAQLGMKRNTFMVRIE</sequence>
<feature type="non-terminal residue" evidence="1">
    <location>
        <position position="586"/>
    </location>
</feature>
<organism evidence="1 2">
    <name type="scientific">Clonostachys solani</name>
    <dbReference type="NCBI Taxonomy" id="160281"/>
    <lineage>
        <taxon>Eukaryota</taxon>
        <taxon>Fungi</taxon>
        <taxon>Dikarya</taxon>
        <taxon>Ascomycota</taxon>
        <taxon>Pezizomycotina</taxon>
        <taxon>Sordariomycetes</taxon>
        <taxon>Hypocreomycetidae</taxon>
        <taxon>Hypocreales</taxon>
        <taxon>Bionectriaceae</taxon>
        <taxon>Clonostachys</taxon>
    </lineage>
</organism>
<reference evidence="1" key="1">
    <citation type="submission" date="2021-10" db="EMBL/GenBank/DDBJ databases">
        <authorList>
            <person name="Piombo E."/>
        </authorList>
    </citation>
    <scope>NUCLEOTIDE SEQUENCE</scope>
</reference>
<evidence type="ECO:0008006" key="3">
    <source>
        <dbReference type="Google" id="ProtNLM"/>
    </source>
</evidence>
<keyword evidence="2" id="KW-1185">Reference proteome</keyword>
<accession>A0A9N9ZNP6</accession>
<proteinExistence type="predicted"/>